<dbReference type="InterPro" id="IPR036179">
    <property type="entry name" value="Ig-like_dom_sf"/>
</dbReference>
<dbReference type="InterPro" id="IPR058814">
    <property type="entry name" value="ZIG1/7_N"/>
</dbReference>
<dbReference type="Pfam" id="PF26428">
    <property type="entry name" value="Zwei_Ig_N"/>
    <property type="match status" value="1"/>
</dbReference>
<dbReference type="PANTHER" id="PTHR11640">
    <property type="entry name" value="NEPHRIN"/>
    <property type="match status" value="1"/>
</dbReference>
<feature type="signal peptide" evidence="7">
    <location>
        <begin position="1"/>
        <end position="28"/>
    </location>
</feature>
<dbReference type="PROSITE" id="PS50835">
    <property type="entry name" value="IG_LIKE"/>
    <property type="match status" value="1"/>
</dbReference>
<dbReference type="InterPro" id="IPR051275">
    <property type="entry name" value="Cell_adhesion_signaling"/>
</dbReference>
<feature type="transmembrane region" description="Helical" evidence="6">
    <location>
        <begin position="248"/>
        <end position="269"/>
    </location>
</feature>
<evidence type="ECO:0000256" key="7">
    <source>
        <dbReference type="SAM" id="SignalP"/>
    </source>
</evidence>
<organism evidence="9 10">
    <name type="scientific">Ascaris lumbricoides</name>
    <name type="common">Giant roundworm</name>
    <dbReference type="NCBI Taxonomy" id="6252"/>
    <lineage>
        <taxon>Eukaryota</taxon>
        <taxon>Metazoa</taxon>
        <taxon>Ecdysozoa</taxon>
        <taxon>Nematoda</taxon>
        <taxon>Chromadorea</taxon>
        <taxon>Rhabditida</taxon>
        <taxon>Spirurina</taxon>
        <taxon>Ascaridomorpha</taxon>
        <taxon>Ascaridoidea</taxon>
        <taxon>Ascarididae</taxon>
        <taxon>Ascaris</taxon>
    </lineage>
</organism>
<keyword evidence="9" id="KW-1185">Reference proteome</keyword>
<evidence type="ECO:0000313" key="9">
    <source>
        <dbReference type="Proteomes" id="UP000036681"/>
    </source>
</evidence>
<protein>
    <submittedName>
        <fullName evidence="10">Ig-like domain-containing protein</fullName>
    </submittedName>
</protein>
<evidence type="ECO:0000256" key="1">
    <source>
        <dbReference type="ARBA" id="ARBA00004479"/>
    </source>
</evidence>
<evidence type="ECO:0000256" key="3">
    <source>
        <dbReference type="ARBA" id="ARBA00023157"/>
    </source>
</evidence>
<dbReference type="Proteomes" id="UP000036681">
    <property type="component" value="Unplaced"/>
</dbReference>
<feature type="domain" description="Ig-like" evidence="8">
    <location>
        <begin position="131"/>
        <end position="237"/>
    </location>
</feature>
<dbReference type="GO" id="GO:0016020">
    <property type="term" value="C:membrane"/>
    <property type="evidence" value="ECO:0007669"/>
    <property type="project" value="UniProtKB-SubCell"/>
</dbReference>
<evidence type="ECO:0000256" key="5">
    <source>
        <dbReference type="ARBA" id="ARBA00023319"/>
    </source>
</evidence>
<dbReference type="InterPro" id="IPR013783">
    <property type="entry name" value="Ig-like_fold"/>
</dbReference>
<dbReference type="Gene3D" id="2.60.40.10">
    <property type="entry name" value="Immunoglobulins"/>
    <property type="match status" value="2"/>
</dbReference>
<keyword evidence="7" id="KW-0732">Signal</keyword>
<evidence type="ECO:0000256" key="6">
    <source>
        <dbReference type="SAM" id="Phobius"/>
    </source>
</evidence>
<evidence type="ECO:0000256" key="4">
    <source>
        <dbReference type="ARBA" id="ARBA00023180"/>
    </source>
</evidence>
<keyword evidence="6" id="KW-1133">Transmembrane helix</keyword>
<dbReference type="InterPro" id="IPR007110">
    <property type="entry name" value="Ig-like_dom"/>
</dbReference>
<dbReference type="SMART" id="SM00408">
    <property type="entry name" value="IGc2"/>
    <property type="match status" value="1"/>
</dbReference>
<accession>A0A9J2PDX3</accession>
<keyword evidence="2 6" id="KW-0472">Membrane</keyword>
<reference evidence="10" key="1">
    <citation type="submission" date="2023-03" db="UniProtKB">
        <authorList>
            <consortium name="WormBaseParasite"/>
        </authorList>
    </citation>
    <scope>IDENTIFICATION</scope>
</reference>
<dbReference type="Pfam" id="PF13927">
    <property type="entry name" value="Ig_3"/>
    <property type="match status" value="1"/>
</dbReference>
<keyword evidence="5" id="KW-0393">Immunoglobulin domain</keyword>
<dbReference type="SUPFAM" id="SSF48726">
    <property type="entry name" value="Immunoglobulin"/>
    <property type="match status" value="2"/>
</dbReference>
<feature type="chain" id="PRO_5039925951" evidence="7">
    <location>
        <begin position="29"/>
        <end position="280"/>
    </location>
</feature>
<dbReference type="InterPro" id="IPR003599">
    <property type="entry name" value="Ig_sub"/>
</dbReference>
<dbReference type="SMART" id="SM00409">
    <property type="entry name" value="IG"/>
    <property type="match status" value="2"/>
</dbReference>
<comment type="subcellular location">
    <subcellularLocation>
        <location evidence="1">Membrane</location>
        <topology evidence="1">Single-pass type I membrane protein</topology>
    </subcellularLocation>
</comment>
<proteinExistence type="predicted"/>
<dbReference type="AlphaFoldDB" id="A0A9J2PDX3"/>
<name>A0A9J2PDX3_ASCLU</name>
<keyword evidence="6" id="KW-0812">Transmembrane</keyword>
<evidence type="ECO:0000259" key="8">
    <source>
        <dbReference type="PROSITE" id="PS50835"/>
    </source>
</evidence>
<evidence type="ECO:0000313" key="10">
    <source>
        <dbReference type="WBParaSite" id="ALUE_0000763301-mRNA-1"/>
    </source>
</evidence>
<dbReference type="InterPro" id="IPR003598">
    <property type="entry name" value="Ig_sub2"/>
</dbReference>
<sequence length="280" mass="30860">MAVNNAGRWVLLVVFASCLNIYVECAQAKGNPHVEIVVKSGRTNKLHPLRSVDNITLWCQAEENGAALPIKSAKFVRKKDNEILKATISEDGKRASHNFGPAAVEEAGNYTCKITTATGLVSGNHQVFVRPVLMVAESERVDMIGNDAFRFEGTGVSTVAGRNVNITCPVIAFPTASHTWTKDGKPLAADGEHIRLTPDGVVQLFKVSDDDRGVYECTAKNKYTINGRTEVSEVILSRRLRVKSELAWLWPLIVIIAIVTLLVLIIFFCECRKKRAEQKL</sequence>
<evidence type="ECO:0000256" key="2">
    <source>
        <dbReference type="ARBA" id="ARBA00023136"/>
    </source>
</evidence>
<keyword evidence="4" id="KW-0325">Glycoprotein</keyword>
<keyword evidence="3" id="KW-1015">Disulfide bond</keyword>
<dbReference type="WBParaSite" id="ALUE_0000763301-mRNA-1">
    <property type="protein sequence ID" value="ALUE_0000763301-mRNA-1"/>
    <property type="gene ID" value="ALUE_0000763301"/>
</dbReference>